<dbReference type="EMBL" id="KZ613488">
    <property type="protein sequence ID" value="PMD19658.1"/>
    <property type="molecule type" value="Genomic_DNA"/>
</dbReference>
<evidence type="ECO:0000313" key="3">
    <source>
        <dbReference type="EMBL" id="PMD19658.1"/>
    </source>
</evidence>
<proteinExistence type="predicted"/>
<evidence type="ECO:0000313" key="4">
    <source>
        <dbReference type="Proteomes" id="UP000235672"/>
    </source>
</evidence>
<protein>
    <recommendedName>
        <fullName evidence="5">Fungal N-terminal domain-containing protein</fullName>
    </recommendedName>
</protein>
<sequence length="501" mass="56875">MAEVIGLTAGIIAIGGAADTAYKVQRKIRRLARDLGAAQENILKFATEIKDFSLVVSTANLSLHEYSKKSSTENKVFQHIQHHEVLNRIVKASDCVMDHIYKLMPRLKSLESSIPLVERWKWVLRRTEVEALGPKMESVKSGLNLIISVVTLESVLNQGESRENKRLVKRLNRQIVYQKARIAEVEEKLRQAHEQEPESHDEEFFDLQNGVQEIVDLGEIMVDHGSVPDPEEYFGSSSRASVIGFPSNLDVHHPSSTNSQSSRSSEVRSWPERSERSTSPASPIPSPATTVGTQEIRVRPLELRQERRRIPSRQEQEASSPIGEIVVPSRNPSGQSSPVQQEIAVPRSRDEEDFISVRSKSYLLELNSEFGQQAKPIPGYIHTDTSKIFVTALLDAALDYNVISLAQVRSWGIELEPPDDEDHVWFQFENGEKWKSFGVVVITWSEGAAHLKPLRVRCLVYEHNIRDLIFGKPFLEKREYYRRRDGVEVKESKVRGMTKEL</sequence>
<keyword evidence="1" id="KW-0175">Coiled coil</keyword>
<feature type="compositionally biased region" description="Low complexity" evidence="2">
    <location>
        <begin position="255"/>
        <end position="264"/>
    </location>
</feature>
<keyword evidence="4" id="KW-1185">Reference proteome</keyword>
<evidence type="ECO:0008006" key="5">
    <source>
        <dbReference type="Google" id="ProtNLM"/>
    </source>
</evidence>
<dbReference type="AlphaFoldDB" id="A0A2J6Q068"/>
<evidence type="ECO:0000256" key="2">
    <source>
        <dbReference type="SAM" id="MobiDB-lite"/>
    </source>
</evidence>
<gene>
    <name evidence="3" type="ORF">NA56DRAFT_660368</name>
</gene>
<feature type="region of interest" description="Disordered" evidence="2">
    <location>
        <begin position="245"/>
        <end position="347"/>
    </location>
</feature>
<evidence type="ECO:0000256" key="1">
    <source>
        <dbReference type="SAM" id="Coils"/>
    </source>
</evidence>
<feature type="compositionally biased region" description="Basic and acidic residues" evidence="2">
    <location>
        <begin position="265"/>
        <end position="276"/>
    </location>
</feature>
<dbReference type="Proteomes" id="UP000235672">
    <property type="component" value="Unassembled WGS sequence"/>
</dbReference>
<feature type="coiled-coil region" evidence="1">
    <location>
        <begin position="168"/>
        <end position="195"/>
    </location>
</feature>
<reference evidence="3 4" key="1">
    <citation type="submission" date="2016-05" db="EMBL/GenBank/DDBJ databases">
        <title>A degradative enzymes factory behind the ericoid mycorrhizal symbiosis.</title>
        <authorList>
            <consortium name="DOE Joint Genome Institute"/>
            <person name="Martino E."/>
            <person name="Morin E."/>
            <person name="Grelet G."/>
            <person name="Kuo A."/>
            <person name="Kohler A."/>
            <person name="Daghino S."/>
            <person name="Barry K."/>
            <person name="Choi C."/>
            <person name="Cichocki N."/>
            <person name="Clum A."/>
            <person name="Copeland A."/>
            <person name="Hainaut M."/>
            <person name="Haridas S."/>
            <person name="Labutti K."/>
            <person name="Lindquist E."/>
            <person name="Lipzen A."/>
            <person name="Khouja H.-R."/>
            <person name="Murat C."/>
            <person name="Ohm R."/>
            <person name="Olson A."/>
            <person name="Spatafora J."/>
            <person name="Veneault-Fourrey C."/>
            <person name="Henrissat B."/>
            <person name="Grigoriev I."/>
            <person name="Martin F."/>
            <person name="Perotto S."/>
        </authorList>
    </citation>
    <scope>NUCLEOTIDE SEQUENCE [LARGE SCALE GENOMIC DNA]</scope>
    <source>
        <strain evidence="3 4">UAMH 7357</strain>
    </source>
</reference>
<feature type="compositionally biased region" description="Basic and acidic residues" evidence="2">
    <location>
        <begin position="296"/>
        <end position="316"/>
    </location>
</feature>
<organism evidence="3 4">
    <name type="scientific">Hyaloscypha hepaticicola</name>
    <dbReference type="NCBI Taxonomy" id="2082293"/>
    <lineage>
        <taxon>Eukaryota</taxon>
        <taxon>Fungi</taxon>
        <taxon>Dikarya</taxon>
        <taxon>Ascomycota</taxon>
        <taxon>Pezizomycotina</taxon>
        <taxon>Leotiomycetes</taxon>
        <taxon>Helotiales</taxon>
        <taxon>Hyaloscyphaceae</taxon>
        <taxon>Hyaloscypha</taxon>
    </lineage>
</organism>
<dbReference type="OrthoDB" id="4849252at2759"/>
<accession>A0A2J6Q068</accession>
<dbReference type="STRING" id="1745343.A0A2J6Q068"/>
<feature type="compositionally biased region" description="Polar residues" evidence="2">
    <location>
        <begin position="330"/>
        <end position="340"/>
    </location>
</feature>
<name>A0A2J6Q068_9HELO</name>